<keyword evidence="3" id="KW-1185">Reference proteome</keyword>
<dbReference type="RefSeq" id="WP_079721801.1">
    <property type="nucleotide sequence ID" value="NZ_FUYY01000007.1"/>
</dbReference>
<organism evidence="2 3">
    <name type="scientific">Salegentibacter holothuriorum</name>
    <dbReference type="NCBI Taxonomy" id="241145"/>
    <lineage>
        <taxon>Bacteria</taxon>
        <taxon>Pseudomonadati</taxon>
        <taxon>Bacteroidota</taxon>
        <taxon>Flavobacteriia</taxon>
        <taxon>Flavobacteriales</taxon>
        <taxon>Flavobacteriaceae</taxon>
        <taxon>Salegentibacter</taxon>
    </lineage>
</organism>
<proteinExistence type="predicted"/>
<gene>
    <name evidence="2" type="ORF">SAMN05660776_2970</name>
</gene>
<dbReference type="Pfam" id="PF13585">
    <property type="entry name" value="CHU_C"/>
    <property type="match status" value="1"/>
</dbReference>
<dbReference type="InterPro" id="IPR044023">
    <property type="entry name" value="Ig_7"/>
</dbReference>
<protein>
    <submittedName>
        <fullName evidence="2">Gliding motility-associated C-terminal domain-containing protein</fullName>
    </submittedName>
</protein>
<reference evidence="3" key="1">
    <citation type="submission" date="2017-02" db="EMBL/GenBank/DDBJ databases">
        <authorList>
            <person name="Varghese N."/>
            <person name="Submissions S."/>
        </authorList>
    </citation>
    <scope>NUCLEOTIDE SEQUENCE [LARGE SCALE GENOMIC DNA]</scope>
    <source>
        <strain evidence="3">DSM 23405</strain>
    </source>
</reference>
<accession>A0A1T5E293</accession>
<evidence type="ECO:0000313" key="2">
    <source>
        <dbReference type="EMBL" id="SKB78004.1"/>
    </source>
</evidence>
<evidence type="ECO:0000313" key="3">
    <source>
        <dbReference type="Proteomes" id="UP000190230"/>
    </source>
</evidence>
<dbReference type="Pfam" id="PF19081">
    <property type="entry name" value="Ig_7"/>
    <property type="match status" value="1"/>
</dbReference>
<evidence type="ECO:0000259" key="1">
    <source>
        <dbReference type="Pfam" id="PF19081"/>
    </source>
</evidence>
<dbReference type="OrthoDB" id="1236981at2"/>
<dbReference type="Proteomes" id="UP000190230">
    <property type="component" value="Unassembled WGS sequence"/>
</dbReference>
<dbReference type="InterPro" id="IPR026341">
    <property type="entry name" value="T9SS_type_B"/>
</dbReference>
<dbReference type="STRING" id="241145.SAMN05660776_2970"/>
<dbReference type="NCBIfam" id="TIGR04131">
    <property type="entry name" value="Bac_Flav_CTERM"/>
    <property type="match status" value="1"/>
</dbReference>
<dbReference type="EMBL" id="FUYY01000007">
    <property type="protein sequence ID" value="SKB78004.1"/>
    <property type="molecule type" value="Genomic_DNA"/>
</dbReference>
<name>A0A1T5E293_9FLAO</name>
<feature type="domain" description="Ig-like" evidence="1">
    <location>
        <begin position="1432"/>
        <end position="1507"/>
    </location>
</feature>
<sequence length="1606" mass="171336">MQNFTFGRKGTNWFLFAFVLLIGTLPSFGQTSCVSVADTAPSNLCYLESTIADLEAASGASTTNGDIVFFNEADSTNPLSSSEYLVDGEDYFAASSDSSCSDRVEITVNFEDTTPAPTSNYGNIYSPCLSSESETRPVSDLLRGFVENSADLIAFTTRTGTNTADPSDDLEAGETYFIGQNTSGTCNFSYRTAVRYSPDPAIAPTADLTQEFCEGATIADLEASGTSENTQAIFWYSADNSITRLDSSEELVNGATYYASQIINNEGIPEEPCESSDRAEVTVSLEAPQIVDTVSATVCISAINNPTIEGFRSFYLSLMGNPGEGTFEPALADLVTQYQNDPFAAPFATTYTLDEGCEAIEASVTIIDTEQVNPGEFNNFSLACSTEDFFDLNTLENIDDTATTGGTFSGLGVENNIFDVTQGPGEYTITYTVDENSGECLEGNESTSFNLTVTDDNLQVKPIVVNLCESEVQDNPDVFGVTSYLNNLISLNTNLPSGGSFNPTPSEILQQFQNQNGLGNYPTQYTVNTDCGETTVDIDITVSELTSANAGSFNDIQVSCSATEVIIFEDLSNLDGNANTDGEFTSSDVSVLNDEGNFDPTLATPGETYTITYSVDDSAFCTIEGTSSSTTFEITVTTEANAGDDVEASLCITEVEEIANNFDPQNPEATLTNLFERFDWEGDTSGTFEPSATQLGLTLLAYYQDNNRAPSLTLAGTYTVGDNDSPCGSDQASFNITILDETEANAGSFEDINLTCNAADIIVFDELENLDSNATTGGEFTSNDATVINDEGNFDPSLATPDETYTITYSVDGSSLCTVAGTSSSTSFEITLSEDAEILDPIFVDLCEDEVVDNPTNGEISEFLLAQVAQKPYSMDLNGTFEPGVNEIREQLLNQNGLGDLNTTYTVNCQSVDINITISELTAANAGDFSNIDLACSATDVIVFEDLENLDTNASTGGEFTSNDVTVLNDEGNFDPTLATPGETYIITYSVDDSADCVIEGSSDSVSFEISIQEAGPANAGDIEDQFACTTQGMISLTDYLEDSGAQPGGTFTGEGVENNMFAPSIGENLDGYTITYTVTEEDDDCIIGEDSSSFTIVVSENPNAGADNNTTICVTEVQENPTVGAVRSYFVSLLENGVSRNGTFEPSMEQIRQQYLNNPIGTFSTTYTLGSGSCSDSVELSVEVTDAIDAEVGEIVDQTLCSSDDDLNLYSLITSGNQDGTFEGYENGVFSPSMMGAGSYEVTYTVNEDVPCVEGEASTTFTVEVLQGADAGENLAVSLCTNDETQDLYSLLSAEADMDGEFTLNGEVITNGTMDPSAFDAGTYEVTYTVEAQGDDCGGDDVSTITITLGDAPAAPTTGTALAFCAIDAPTADLLVADGTNLTWYSDAALSMMVSDEDLLVNGDYYVTQSADNGCESEAAVLTVNIVDSPAPTISSDYELCAFDNPTLSDLSAEINETGTITWYESVDSMTALSNNAMLTDGTTYYATLISDNGCESSERLSVTVSLEDCELLFPEAITPNDDGKNDIFVVEKLEREYPNFNITIFNRWGNAVYKGNASTPEWDGTSNQSGNLGDDVLPVGVYFYVVDFNDGSTKPRQGKVYLNR</sequence>